<dbReference type="Proteomes" id="UP000036987">
    <property type="component" value="Unassembled WGS sequence"/>
</dbReference>
<gene>
    <name evidence="1" type="ORF">ZOSMA_201G00280</name>
</gene>
<sequence>MCFCSGIFRLVHRSKLRSQFTPINFTSKKDLFFRLCNPILVDGGGISISLEKTTGKICYMISAKELGVQKQEISHGQLSLIQG</sequence>
<keyword evidence="2" id="KW-1185">Reference proteome</keyword>
<protein>
    <submittedName>
        <fullName evidence="1">Uncharacterized protein</fullName>
    </submittedName>
</protein>
<dbReference type="OrthoDB" id="1927826at2759"/>
<evidence type="ECO:0000313" key="2">
    <source>
        <dbReference type="Proteomes" id="UP000036987"/>
    </source>
</evidence>
<accession>A0A0K9PLY5</accession>
<dbReference type="EMBL" id="LFYR01000733">
    <property type="protein sequence ID" value="KMZ69996.1"/>
    <property type="molecule type" value="Genomic_DNA"/>
</dbReference>
<dbReference type="AlphaFoldDB" id="A0A0K9PLY5"/>
<comment type="caution">
    <text evidence="1">The sequence shown here is derived from an EMBL/GenBank/DDBJ whole genome shotgun (WGS) entry which is preliminary data.</text>
</comment>
<organism evidence="1 2">
    <name type="scientific">Zostera marina</name>
    <name type="common">Eelgrass</name>
    <dbReference type="NCBI Taxonomy" id="29655"/>
    <lineage>
        <taxon>Eukaryota</taxon>
        <taxon>Viridiplantae</taxon>
        <taxon>Streptophyta</taxon>
        <taxon>Embryophyta</taxon>
        <taxon>Tracheophyta</taxon>
        <taxon>Spermatophyta</taxon>
        <taxon>Magnoliopsida</taxon>
        <taxon>Liliopsida</taxon>
        <taxon>Zosteraceae</taxon>
        <taxon>Zostera</taxon>
    </lineage>
</organism>
<proteinExistence type="predicted"/>
<evidence type="ECO:0000313" key="1">
    <source>
        <dbReference type="EMBL" id="KMZ69996.1"/>
    </source>
</evidence>
<name>A0A0K9PLY5_ZOSMR</name>
<reference evidence="2" key="1">
    <citation type="journal article" date="2016" name="Nature">
        <title>The genome of the seagrass Zostera marina reveals angiosperm adaptation to the sea.</title>
        <authorList>
            <person name="Olsen J.L."/>
            <person name="Rouze P."/>
            <person name="Verhelst B."/>
            <person name="Lin Y.-C."/>
            <person name="Bayer T."/>
            <person name="Collen J."/>
            <person name="Dattolo E."/>
            <person name="De Paoli E."/>
            <person name="Dittami S."/>
            <person name="Maumus F."/>
            <person name="Michel G."/>
            <person name="Kersting A."/>
            <person name="Lauritano C."/>
            <person name="Lohaus R."/>
            <person name="Toepel M."/>
            <person name="Tonon T."/>
            <person name="Vanneste K."/>
            <person name="Amirebrahimi M."/>
            <person name="Brakel J."/>
            <person name="Bostroem C."/>
            <person name="Chovatia M."/>
            <person name="Grimwood J."/>
            <person name="Jenkins J.W."/>
            <person name="Jueterbock A."/>
            <person name="Mraz A."/>
            <person name="Stam W.T."/>
            <person name="Tice H."/>
            <person name="Bornberg-Bauer E."/>
            <person name="Green P.J."/>
            <person name="Pearson G.A."/>
            <person name="Procaccini G."/>
            <person name="Duarte C.M."/>
            <person name="Schmutz J."/>
            <person name="Reusch T.B.H."/>
            <person name="Van de Peer Y."/>
        </authorList>
    </citation>
    <scope>NUCLEOTIDE SEQUENCE [LARGE SCALE GENOMIC DNA]</scope>
    <source>
        <strain evidence="2">cv. Finnish</strain>
    </source>
</reference>